<keyword evidence="6" id="KW-1185">Reference proteome</keyword>
<dbReference type="InterPro" id="IPR036188">
    <property type="entry name" value="FAD/NAD-bd_sf"/>
</dbReference>
<gene>
    <name evidence="5" type="ORF">CTheo_203</name>
</gene>
<dbReference type="SUPFAM" id="SSF51905">
    <property type="entry name" value="FAD/NAD(P)-binding domain"/>
    <property type="match status" value="1"/>
</dbReference>
<dbReference type="InterPro" id="IPR000172">
    <property type="entry name" value="GMC_OxRdtase_N"/>
</dbReference>
<dbReference type="InterPro" id="IPR012132">
    <property type="entry name" value="GMC_OxRdtase"/>
</dbReference>
<proteinExistence type="inferred from homology"/>
<organism evidence="5 6">
    <name type="scientific">Ceratobasidium theobromae</name>
    <dbReference type="NCBI Taxonomy" id="1582974"/>
    <lineage>
        <taxon>Eukaryota</taxon>
        <taxon>Fungi</taxon>
        <taxon>Dikarya</taxon>
        <taxon>Basidiomycota</taxon>
        <taxon>Agaricomycotina</taxon>
        <taxon>Agaricomycetes</taxon>
        <taxon>Cantharellales</taxon>
        <taxon>Ceratobasidiaceae</taxon>
        <taxon>Ceratobasidium</taxon>
    </lineage>
</organism>
<evidence type="ECO:0000313" key="5">
    <source>
        <dbReference type="EMBL" id="KAB5596218.1"/>
    </source>
</evidence>
<dbReference type="PANTHER" id="PTHR11552">
    <property type="entry name" value="GLUCOSE-METHANOL-CHOLINE GMC OXIDOREDUCTASE"/>
    <property type="match status" value="1"/>
</dbReference>
<evidence type="ECO:0000256" key="1">
    <source>
        <dbReference type="ARBA" id="ARBA00001974"/>
    </source>
</evidence>
<comment type="caution">
    <text evidence="5">The sequence shown here is derived from an EMBL/GenBank/DDBJ whole genome shotgun (WGS) entry which is preliminary data.</text>
</comment>
<dbReference type="Pfam" id="PF00732">
    <property type="entry name" value="GMC_oxred_N"/>
    <property type="match status" value="1"/>
</dbReference>
<comment type="similarity">
    <text evidence="2">Belongs to the GMC oxidoreductase family.</text>
</comment>
<dbReference type="Gene3D" id="3.30.560.10">
    <property type="entry name" value="Glucose Oxidase, domain 3"/>
    <property type="match status" value="1"/>
</dbReference>
<reference evidence="5 6" key="1">
    <citation type="journal article" date="2019" name="Fungal Biol. Biotechnol.">
        <title>Draft genome sequence of fastidious pathogen Ceratobasidium theobromae, which causes vascular-streak dieback in Theobroma cacao.</title>
        <authorList>
            <person name="Ali S.S."/>
            <person name="Asman A."/>
            <person name="Shao J."/>
            <person name="Firmansyah A.P."/>
            <person name="Susilo A.W."/>
            <person name="Rosmana A."/>
            <person name="McMahon P."/>
            <person name="Junaid M."/>
            <person name="Guest D."/>
            <person name="Kheng T.Y."/>
            <person name="Meinhardt L.W."/>
            <person name="Bailey B.A."/>
        </authorList>
    </citation>
    <scope>NUCLEOTIDE SEQUENCE [LARGE SCALE GENOMIC DNA]</scope>
    <source>
        <strain evidence="5 6">CT2</strain>
    </source>
</reference>
<dbReference type="Pfam" id="PF05199">
    <property type="entry name" value="GMC_oxred_C"/>
    <property type="match status" value="1"/>
</dbReference>
<dbReference type="EMBL" id="SSOP01000002">
    <property type="protein sequence ID" value="KAB5596218.1"/>
    <property type="molecule type" value="Genomic_DNA"/>
</dbReference>
<dbReference type="OrthoDB" id="269227at2759"/>
<evidence type="ECO:0000256" key="2">
    <source>
        <dbReference type="ARBA" id="ARBA00010790"/>
    </source>
</evidence>
<dbReference type="PROSITE" id="PS00624">
    <property type="entry name" value="GMC_OXRED_2"/>
    <property type="match status" value="1"/>
</dbReference>
<evidence type="ECO:0000256" key="3">
    <source>
        <dbReference type="SAM" id="SignalP"/>
    </source>
</evidence>
<feature type="domain" description="Glucose-methanol-choline oxidoreductase N-terminal" evidence="4">
    <location>
        <begin position="326"/>
        <end position="340"/>
    </location>
</feature>
<dbReference type="GO" id="GO:0016614">
    <property type="term" value="F:oxidoreductase activity, acting on CH-OH group of donors"/>
    <property type="evidence" value="ECO:0007669"/>
    <property type="project" value="InterPro"/>
</dbReference>
<name>A0A5N5QX03_9AGAM</name>
<dbReference type="GO" id="GO:0050660">
    <property type="term" value="F:flavin adenine dinucleotide binding"/>
    <property type="evidence" value="ECO:0007669"/>
    <property type="project" value="InterPro"/>
</dbReference>
<keyword evidence="3" id="KW-0732">Signal</keyword>
<sequence length="627" mass="68733">MFSLVLAALGLLVTGTSASVIGTRATLPACSDISKSQYDYIVVGTGAGGGPLAARLALNGYKVLALDAGYDQYENNVTIPLYFGRSNEDSKVVLDYYVDHYASPNNVSAWYPRAQGIGGSTIHNALIHLRSHNWDFENVANKTKDESWRAASMRQYFTRLEKNRYVPSIVGKALGYGYEGWLSTDFAPMNLIWDPKYIDAQLISLMSAVMGAVTPVPGADWNNDANDGLEGAGAVTYTKDQFHNRSSVRDHLVDIRTRLPKSLTIKTQTMATRILTCMSANGTLQAYGVEAASGPHLLPVAREFTGKSKLDLTTYTAKYEVISSAGTFQTPQLLMLSGIGSSAQLSKFNITTLVDLPGVGENVQDRAEAAIVWKLKNTHKLFQAGCIFGDDPSKDPCLAEWLATDHTNIYSAGPAMWANAYKSSPDLPYLDVWSMWGPGAFTTYYRGYPSVLGAEAPHSFNNVLLKAHTHSKGWVRLTGPNAQDKLEVNKNYLATPESVKDFEILRDAIKKSRKFVASTPQINQWIVEETWPGSQYQTDEQLWEFLRANVFGHHLCCSAKMGSDDDDMAVLNGQFQVRGVKNLRVVDASVFPDIPGMFITTPIYTISEKAADSILSTAKANGWTAST</sequence>
<dbReference type="PANTHER" id="PTHR11552:SF100">
    <property type="entry name" value="DEHYDROGENASE, PUTATIVE (AFU_ORTHOLOGUE AFUA_5G00630)-RELATED"/>
    <property type="match status" value="1"/>
</dbReference>
<feature type="chain" id="PRO_5024437892" evidence="3">
    <location>
        <begin position="19"/>
        <end position="627"/>
    </location>
</feature>
<dbReference type="InterPro" id="IPR007867">
    <property type="entry name" value="GMC_OxRtase_C"/>
</dbReference>
<feature type="signal peptide" evidence="3">
    <location>
        <begin position="1"/>
        <end position="18"/>
    </location>
</feature>
<evidence type="ECO:0000259" key="4">
    <source>
        <dbReference type="PROSITE" id="PS00624"/>
    </source>
</evidence>
<dbReference type="AlphaFoldDB" id="A0A5N5QX03"/>
<dbReference type="Gene3D" id="3.50.50.60">
    <property type="entry name" value="FAD/NAD(P)-binding domain"/>
    <property type="match status" value="1"/>
</dbReference>
<dbReference type="SUPFAM" id="SSF54373">
    <property type="entry name" value="FAD-linked reductases, C-terminal domain"/>
    <property type="match status" value="1"/>
</dbReference>
<evidence type="ECO:0000313" key="6">
    <source>
        <dbReference type="Proteomes" id="UP000383932"/>
    </source>
</evidence>
<protein>
    <submittedName>
        <fullName evidence="5">Glucose-methanol-choline (GMC) oxidoreductase</fullName>
    </submittedName>
</protein>
<dbReference type="Proteomes" id="UP000383932">
    <property type="component" value="Unassembled WGS sequence"/>
</dbReference>
<accession>A0A5N5QX03</accession>
<dbReference type="PIRSF" id="PIRSF000137">
    <property type="entry name" value="Alcohol_oxidase"/>
    <property type="match status" value="1"/>
</dbReference>
<comment type="cofactor">
    <cofactor evidence="1">
        <name>FAD</name>
        <dbReference type="ChEBI" id="CHEBI:57692"/>
    </cofactor>
</comment>